<evidence type="ECO:0000256" key="1">
    <source>
        <dbReference type="SAM" id="MobiDB-lite"/>
    </source>
</evidence>
<keyword evidence="2" id="KW-0732">Signal</keyword>
<dbReference type="EMBL" id="JANBQF010000098">
    <property type="protein sequence ID" value="KAJ2005497.1"/>
    <property type="molecule type" value="Genomic_DNA"/>
</dbReference>
<feature type="chain" id="PRO_5040828920" evidence="2">
    <location>
        <begin position="21"/>
        <end position="117"/>
    </location>
</feature>
<name>A0A9W8EK16_9FUNG</name>
<evidence type="ECO:0000313" key="4">
    <source>
        <dbReference type="Proteomes" id="UP001150907"/>
    </source>
</evidence>
<keyword evidence="4" id="KW-1185">Reference proteome</keyword>
<dbReference type="Proteomes" id="UP001150907">
    <property type="component" value="Unassembled WGS sequence"/>
</dbReference>
<reference evidence="3" key="1">
    <citation type="submission" date="2022-07" db="EMBL/GenBank/DDBJ databases">
        <title>Phylogenomic reconstructions and comparative analyses of Kickxellomycotina fungi.</title>
        <authorList>
            <person name="Reynolds N.K."/>
            <person name="Stajich J.E."/>
            <person name="Barry K."/>
            <person name="Grigoriev I.V."/>
            <person name="Crous P."/>
            <person name="Smith M.E."/>
        </authorList>
    </citation>
    <scope>NUCLEOTIDE SEQUENCE</scope>
    <source>
        <strain evidence="3">IMI 214461</strain>
    </source>
</reference>
<feature type="compositionally biased region" description="Low complexity" evidence="1">
    <location>
        <begin position="35"/>
        <end position="52"/>
    </location>
</feature>
<accession>A0A9W8EK16</accession>
<proteinExistence type="predicted"/>
<organism evidence="3 4">
    <name type="scientific">Coemansia thaxteri</name>
    <dbReference type="NCBI Taxonomy" id="2663907"/>
    <lineage>
        <taxon>Eukaryota</taxon>
        <taxon>Fungi</taxon>
        <taxon>Fungi incertae sedis</taxon>
        <taxon>Zoopagomycota</taxon>
        <taxon>Kickxellomycotina</taxon>
        <taxon>Kickxellomycetes</taxon>
        <taxon>Kickxellales</taxon>
        <taxon>Kickxellaceae</taxon>
        <taxon>Coemansia</taxon>
    </lineage>
</organism>
<feature type="compositionally biased region" description="Pro residues" evidence="1">
    <location>
        <begin position="24"/>
        <end position="34"/>
    </location>
</feature>
<dbReference type="AlphaFoldDB" id="A0A9W8EK16"/>
<dbReference type="OrthoDB" id="5579696at2759"/>
<evidence type="ECO:0000313" key="3">
    <source>
        <dbReference type="EMBL" id="KAJ2005497.1"/>
    </source>
</evidence>
<comment type="caution">
    <text evidence="3">The sequence shown here is derived from an EMBL/GenBank/DDBJ whole genome shotgun (WGS) entry which is preliminary data.</text>
</comment>
<sequence length="117" mass="12390">MSRLLAIGLAAITLSHAVTAQTPQPGPRPLPKPLPQTQQMPQPQAQQSLQPPTYTIAMETTLRPNYSSTDLSATYSPIPITPDLGQIADSIASQPSVANAMRNAKVSTDCMTGHGEL</sequence>
<protein>
    <submittedName>
        <fullName evidence="3">Uncharacterized protein</fullName>
    </submittedName>
</protein>
<gene>
    <name evidence="3" type="ORF">H4R26_001920</name>
</gene>
<feature type="signal peptide" evidence="2">
    <location>
        <begin position="1"/>
        <end position="20"/>
    </location>
</feature>
<feature type="region of interest" description="Disordered" evidence="1">
    <location>
        <begin position="18"/>
        <end position="52"/>
    </location>
</feature>
<evidence type="ECO:0000256" key="2">
    <source>
        <dbReference type="SAM" id="SignalP"/>
    </source>
</evidence>